<dbReference type="EMBL" id="BFEA01001434">
    <property type="protein sequence ID" value="GBG93322.1"/>
    <property type="molecule type" value="Genomic_DNA"/>
</dbReference>
<organism evidence="1 2">
    <name type="scientific">Chara braunii</name>
    <name type="common">Braun's stonewort</name>
    <dbReference type="NCBI Taxonomy" id="69332"/>
    <lineage>
        <taxon>Eukaryota</taxon>
        <taxon>Viridiplantae</taxon>
        <taxon>Streptophyta</taxon>
        <taxon>Charophyceae</taxon>
        <taxon>Charales</taxon>
        <taxon>Characeae</taxon>
        <taxon>Chara</taxon>
    </lineage>
</organism>
<sequence length="158" mass="16463">MRGFDWEGMVDECMTAGVVVLVTKVGVVVDASGGVDDVLVERAVDMGYGVIGVDVEAEDGGREVAPEMVETNVLMSSMDDWRDVIMPKRATRSMATLGAGVCSLARLRGMLSTESERMSDISMLDDWAMVGEEAVVDADEVAAAAAAALAAAASAAAR</sequence>
<gene>
    <name evidence="1" type="ORF">CBR_g64680</name>
</gene>
<reference evidence="1 2" key="1">
    <citation type="journal article" date="2018" name="Cell">
        <title>The Chara Genome: Secondary Complexity and Implications for Plant Terrestrialization.</title>
        <authorList>
            <person name="Nishiyama T."/>
            <person name="Sakayama H."/>
            <person name="Vries J.D."/>
            <person name="Buschmann H."/>
            <person name="Saint-Marcoux D."/>
            <person name="Ullrich K.K."/>
            <person name="Haas F.B."/>
            <person name="Vanderstraeten L."/>
            <person name="Becker D."/>
            <person name="Lang D."/>
            <person name="Vosolsobe S."/>
            <person name="Rombauts S."/>
            <person name="Wilhelmsson P.K.I."/>
            <person name="Janitza P."/>
            <person name="Kern R."/>
            <person name="Heyl A."/>
            <person name="Rumpler F."/>
            <person name="Villalobos L.I.A.C."/>
            <person name="Clay J.M."/>
            <person name="Skokan R."/>
            <person name="Toyoda A."/>
            <person name="Suzuki Y."/>
            <person name="Kagoshima H."/>
            <person name="Schijlen E."/>
            <person name="Tajeshwar N."/>
            <person name="Catarino B."/>
            <person name="Hetherington A.J."/>
            <person name="Saltykova A."/>
            <person name="Bonnot C."/>
            <person name="Breuninger H."/>
            <person name="Symeonidi A."/>
            <person name="Radhakrishnan G.V."/>
            <person name="Van Nieuwerburgh F."/>
            <person name="Deforce D."/>
            <person name="Chang C."/>
            <person name="Karol K.G."/>
            <person name="Hedrich R."/>
            <person name="Ulvskov P."/>
            <person name="Glockner G."/>
            <person name="Delwiche C.F."/>
            <person name="Petrasek J."/>
            <person name="Van de Peer Y."/>
            <person name="Friml J."/>
            <person name="Beilby M."/>
            <person name="Dolan L."/>
            <person name="Kohara Y."/>
            <person name="Sugano S."/>
            <person name="Fujiyama A."/>
            <person name="Delaux P.-M."/>
            <person name="Quint M."/>
            <person name="TheiBen G."/>
            <person name="Hagemann M."/>
            <person name="Harholt J."/>
            <person name="Dunand C."/>
            <person name="Zachgo S."/>
            <person name="Langdale J."/>
            <person name="Maumus F."/>
            <person name="Straeten D.V.D."/>
            <person name="Gould S.B."/>
            <person name="Rensing S.A."/>
        </authorList>
    </citation>
    <scope>NUCLEOTIDE SEQUENCE [LARGE SCALE GENOMIC DNA]</scope>
    <source>
        <strain evidence="1 2">S276</strain>
    </source>
</reference>
<comment type="caution">
    <text evidence="1">The sequence shown here is derived from an EMBL/GenBank/DDBJ whole genome shotgun (WGS) entry which is preliminary data.</text>
</comment>
<evidence type="ECO:0000313" key="1">
    <source>
        <dbReference type="EMBL" id="GBG93322.1"/>
    </source>
</evidence>
<name>A0A388MFR9_CHABU</name>
<dbReference type="Proteomes" id="UP000265515">
    <property type="component" value="Unassembled WGS sequence"/>
</dbReference>
<accession>A0A388MFR9</accession>
<evidence type="ECO:0000313" key="2">
    <source>
        <dbReference type="Proteomes" id="UP000265515"/>
    </source>
</evidence>
<protein>
    <submittedName>
        <fullName evidence="1">Uncharacterized protein</fullName>
    </submittedName>
</protein>
<keyword evidence="2" id="KW-1185">Reference proteome</keyword>
<dbReference type="AlphaFoldDB" id="A0A388MFR9"/>
<dbReference type="Gramene" id="GBG93322">
    <property type="protein sequence ID" value="GBG93322"/>
    <property type="gene ID" value="CBR_g64680"/>
</dbReference>
<proteinExistence type="predicted"/>